<evidence type="ECO:0000256" key="2">
    <source>
        <dbReference type="ARBA" id="ARBA00022692"/>
    </source>
</evidence>
<protein>
    <submittedName>
        <fullName evidence="9">Uncharacterized protein</fullName>
    </submittedName>
</protein>
<accession>A0A0F4GXV0</accession>
<dbReference type="InterPro" id="IPR009617">
    <property type="entry name" value="Seipin"/>
</dbReference>
<feature type="compositionally biased region" description="Basic and acidic residues" evidence="7">
    <location>
        <begin position="308"/>
        <end position="338"/>
    </location>
</feature>
<dbReference type="GO" id="GO:0005789">
    <property type="term" value="C:endoplasmic reticulum membrane"/>
    <property type="evidence" value="ECO:0007669"/>
    <property type="project" value="UniProtKB-SubCell"/>
</dbReference>
<keyword evidence="6 8" id="KW-0472">Membrane</keyword>
<feature type="region of interest" description="Disordered" evidence="7">
    <location>
        <begin position="308"/>
        <end position="351"/>
    </location>
</feature>
<evidence type="ECO:0000256" key="7">
    <source>
        <dbReference type="SAM" id="MobiDB-lite"/>
    </source>
</evidence>
<feature type="compositionally biased region" description="Basic and acidic residues" evidence="7">
    <location>
        <begin position="369"/>
        <end position="378"/>
    </location>
</feature>
<evidence type="ECO:0000256" key="1">
    <source>
        <dbReference type="ARBA" id="ARBA00004477"/>
    </source>
</evidence>
<evidence type="ECO:0000256" key="3">
    <source>
        <dbReference type="ARBA" id="ARBA00022824"/>
    </source>
</evidence>
<feature type="region of interest" description="Disordered" evidence="7">
    <location>
        <begin position="364"/>
        <end position="424"/>
    </location>
</feature>
<comment type="subcellular location">
    <subcellularLocation>
        <location evidence="1">Endoplasmic reticulum membrane</location>
        <topology evidence="1">Multi-pass membrane protein</topology>
    </subcellularLocation>
</comment>
<feature type="transmembrane region" description="Helical" evidence="8">
    <location>
        <begin position="45"/>
        <end position="72"/>
    </location>
</feature>
<dbReference type="Proteomes" id="UP000033647">
    <property type="component" value="Unassembled WGS sequence"/>
</dbReference>
<sequence>MAPRKGKAMIEDDEESVQHRGLIGVGVDLALRPVRPFLSRPAIRAYLTTILFALTAFVLLGLAIASYALFYWSYIPRIGFSRTVHLQFDHVLHHQHDPASINPFPHGTIKLAPDLVSAQGYDIMVELTLPHTPSNRDAGNFMLEAKLYASEGIIPTVQANLVPGASPLPSAQALAASRRPALLPYRSRLVNLLQTVMELPYYVFNFRSETTTLKIPLFDRVSFPRGWRNTPSTMHLEVQSAHTLQISSATVHFRARFSGLRWLMYNHRIISALAFITTFWMTELLFAGLTYGALAMYASSASDQPVKAELKAEEDSKAARIKQEAEDDRPATLSDTERTFPTLSSQAPLHYTSPADMFVKQEPAEDVDVPEHVARAVEADDEDEDEDEDFDFRDSGMGTSLESSGGVGRKESIRKRRGRTEVKE</sequence>
<evidence type="ECO:0000256" key="4">
    <source>
        <dbReference type="ARBA" id="ARBA00022989"/>
    </source>
</evidence>
<keyword evidence="2 8" id="KW-0812">Transmembrane</keyword>
<dbReference type="CDD" id="cd23995">
    <property type="entry name" value="Seipin_BSCL2_like"/>
    <property type="match status" value="1"/>
</dbReference>
<dbReference type="PANTHER" id="PTHR21212">
    <property type="entry name" value="BERNARDINELLI-SEIP CONGENITAL LIPODYSTROPHY 2 HOMOLOG BSCL2 PROTEIN"/>
    <property type="match status" value="1"/>
</dbReference>
<keyword evidence="3" id="KW-0256">Endoplasmic reticulum</keyword>
<evidence type="ECO:0000256" key="8">
    <source>
        <dbReference type="SAM" id="Phobius"/>
    </source>
</evidence>
<name>A0A0F4GXV0_9PEZI</name>
<reference evidence="9 10" key="1">
    <citation type="submission" date="2015-03" db="EMBL/GenBank/DDBJ databases">
        <title>RNA-seq based gene annotation and comparative genomics of four Zymoseptoria species reveal species-specific pathogenicity related genes and transposable element activity.</title>
        <authorList>
            <person name="Grandaubert J."/>
            <person name="Bhattacharyya A."/>
            <person name="Stukenbrock E.H."/>
        </authorList>
    </citation>
    <scope>NUCLEOTIDE SEQUENCE [LARGE SCALE GENOMIC DNA]</scope>
    <source>
        <strain evidence="9 10">Zb18110</strain>
    </source>
</reference>
<dbReference type="EMBL" id="LAFY01000070">
    <property type="protein sequence ID" value="KJY02232.1"/>
    <property type="molecule type" value="Genomic_DNA"/>
</dbReference>
<evidence type="ECO:0000256" key="6">
    <source>
        <dbReference type="ARBA" id="ARBA00023136"/>
    </source>
</evidence>
<feature type="compositionally biased region" description="Acidic residues" evidence="7">
    <location>
        <begin position="379"/>
        <end position="391"/>
    </location>
</feature>
<dbReference type="GO" id="GO:0140042">
    <property type="term" value="P:lipid droplet formation"/>
    <property type="evidence" value="ECO:0007669"/>
    <property type="project" value="UniProtKB-ARBA"/>
</dbReference>
<evidence type="ECO:0000313" key="10">
    <source>
        <dbReference type="Proteomes" id="UP000033647"/>
    </source>
</evidence>
<dbReference type="PANTHER" id="PTHR21212:SF0">
    <property type="entry name" value="SEIPIN"/>
    <property type="match status" value="1"/>
</dbReference>
<dbReference type="GO" id="GO:0006629">
    <property type="term" value="P:lipid metabolic process"/>
    <property type="evidence" value="ECO:0007669"/>
    <property type="project" value="UniProtKB-KW"/>
</dbReference>
<keyword evidence="10" id="KW-1185">Reference proteome</keyword>
<dbReference type="STRING" id="1047168.A0A0F4GXV0"/>
<evidence type="ECO:0000313" key="9">
    <source>
        <dbReference type="EMBL" id="KJY02232.1"/>
    </source>
</evidence>
<dbReference type="Pfam" id="PF06775">
    <property type="entry name" value="Seipin"/>
    <property type="match status" value="1"/>
</dbReference>
<evidence type="ECO:0000256" key="5">
    <source>
        <dbReference type="ARBA" id="ARBA00023098"/>
    </source>
</evidence>
<dbReference type="AlphaFoldDB" id="A0A0F4GXV0"/>
<proteinExistence type="predicted"/>
<gene>
    <name evidence="9" type="ORF">TI39_contig73g00006</name>
</gene>
<comment type="caution">
    <text evidence="9">The sequence shown here is derived from an EMBL/GenBank/DDBJ whole genome shotgun (WGS) entry which is preliminary data.</text>
</comment>
<keyword evidence="4 8" id="KW-1133">Transmembrane helix</keyword>
<dbReference type="OrthoDB" id="3990054at2759"/>
<keyword evidence="5" id="KW-0443">Lipid metabolism</keyword>
<organism evidence="9 10">
    <name type="scientific">Zymoseptoria brevis</name>
    <dbReference type="NCBI Taxonomy" id="1047168"/>
    <lineage>
        <taxon>Eukaryota</taxon>
        <taxon>Fungi</taxon>
        <taxon>Dikarya</taxon>
        <taxon>Ascomycota</taxon>
        <taxon>Pezizomycotina</taxon>
        <taxon>Dothideomycetes</taxon>
        <taxon>Dothideomycetidae</taxon>
        <taxon>Mycosphaerellales</taxon>
        <taxon>Mycosphaerellaceae</taxon>
        <taxon>Zymoseptoria</taxon>
    </lineage>
</organism>